<dbReference type="PANTHER" id="PTHR10430:SF16">
    <property type="entry name" value="PEROXIREDOXIN-5, MITOCHONDRIAL"/>
    <property type="match status" value="1"/>
</dbReference>
<keyword evidence="9" id="KW-1185">Reference proteome</keyword>
<dbReference type="GO" id="GO:0008379">
    <property type="term" value="F:thioredoxin peroxidase activity"/>
    <property type="evidence" value="ECO:0007669"/>
    <property type="project" value="InterPro"/>
</dbReference>
<comment type="catalytic activity">
    <reaction evidence="6">
        <text>a hydroperoxide + 2 glutathione = an alcohol + glutathione disulfide + H2O</text>
        <dbReference type="Rhea" id="RHEA:62632"/>
        <dbReference type="ChEBI" id="CHEBI:15377"/>
        <dbReference type="ChEBI" id="CHEBI:30879"/>
        <dbReference type="ChEBI" id="CHEBI:35924"/>
        <dbReference type="ChEBI" id="CHEBI:57925"/>
        <dbReference type="ChEBI" id="CHEBI:58297"/>
        <dbReference type="EC" id="1.11.1.27"/>
    </reaction>
</comment>
<evidence type="ECO:0000256" key="6">
    <source>
        <dbReference type="RuleBase" id="RU366011"/>
    </source>
</evidence>
<dbReference type="RefSeq" id="WP_090209467.1">
    <property type="nucleotide sequence ID" value="NZ_FOFO01000038.1"/>
</dbReference>
<evidence type="ECO:0000256" key="1">
    <source>
        <dbReference type="ARBA" id="ARBA00022559"/>
    </source>
</evidence>
<evidence type="ECO:0000256" key="4">
    <source>
        <dbReference type="ARBA" id="ARBA00023284"/>
    </source>
</evidence>
<protein>
    <recommendedName>
        <fullName evidence="6">Glutathione-dependent peroxiredoxin</fullName>
        <ecNumber evidence="6">1.11.1.27</ecNumber>
    </recommendedName>
</protein>
<dbReference type="GO" id="GO:0034599">
    <property type="term" value="P:cellular response to oxidative stress"/>
    <property type="evidence" value="ECO:0007669"/>
    <property type="project" value="InterPro"/>
</dbReference>
<comment type="similarity">
    <text evidence="6">Belongs to the peroxiredoxin family. Prx5 subfamily.</text>
</comment>
<feature type="domain" description="Redoxin" evidence="7">
    <location>
        <begin position="4"/>
        <end position="157"/>
    </location>
</feature>
<accession>A0A1H9GII3</accession>
<dbReference type="OrthoDB" id="9800621at2"/>
<feature type="active site" description="Cysteine sulfenic acid (-SOH) intermediate" evidence="5">
    <location>
        <position position="49"/>
    </location>
</feature>
<proteinExistence type="inferred from homology"/>
<dbReference type="SUPFAM" id="SSF52833">
    <property type="entry name" value="Thioredoxin-like"/>
    <property type="match status" value="1"/>
</dbReference>
<evidence type="ECO:0000256" key="2">
    <source>
        <dbReference type="ARBA" id="ARBA00022862"/>
    </source>
</evidence>
<keyword evidence="2 6" id="KW-0049">Antioxidant</keyword>
<dbReference type="STRING" id="867345.SAMN05421693_1382"/>
<name>A0A1H9GII3_9GAMM</name>
<dbReference type="CDD" id="cd03013">
    <property type="entry name" value="PRX5_like"/>
    <property type="match status" value="1"/>
</dbReference>
<sequence>MPIQVGDQIPEVTLRVMTPAGDHPITTTELFTGYRSALFAVPGAFTPACSGVHLPGFIHRAESLRAAGIERLLCLAVNDIFVLDAWADIHAVGDRIMMVSDGNGDFTRAVGLETDDTDSQMGIRSRRYAMIIDNGRVEWIGVDKPRQVVESAADAVLKALGRG</sequence>
<dbReference type="InterPro" id="IPR036249">
    <property type="entry name" value="Thioredoxin-like_sf"/>
</dbReference>
<evidence type="ECO:0000313" key="9">
    <source>
        <dbReference type="Proteomes" id="UP000199496"/>
    </source>
</evidence>
<keyword evidence="4 6" id="KW-0676">Redox-active center</keyword>
<dbReference type="Gene3D" id="3.40.30.10">
    <property type="entry name" value="Glutaredoxin"/>
    <property type="match status" value="1"/>
</dbReference>
<dbReference type="EC" id="1.11.1.27" evidence="6"/>
<dbReference type="GO" id="GO:0045454">
    <property type="term" value="P:cell redox homeostasis"/>
    <property type="evidence" value="ECO:0007669"/>
    <property type="project" value="TreeGrafter"/>
</dbReference>
<evidence type="ECO:0000259" key="7">
    <source>
        <dbReference type="Pfam" id="PF08534"/>
    </source>
</evidence>
<dbReference type="Pfam" id="PF08534">
    <property type="entry name" value="Redoxin"/>
    <property type="match status" value="1"/>
</dbReference>
<dbReference type="AlphaFoldDB" id="A0A1H9GII3"/>
<gene>
    <name evidence="8" type="ORF">SAMN05421693_1382</name>
</gene>
<dbReference type="EMBL" id="FOFO01000038">
    <property type="protein sequence ID" value="SEQ49900.1"/>
    <property type="molecule type" value="Genomic_DNA"/>
</dbReference>
<reference evidence="8 9" key="1">
    <citation type="submission" date="2016-10" db="EMBL/GenBank/DDBJ databases">
        <authorList>
            <person name="de Groot N.N."/>
        </authorList>
    </citation>
    <scope>NUCLEOTIDE SEQUENCE [LARGE SCALE GENOMIC DNA]</scope>
    <source>
        <strain evidence="8 9">B7-7</strain>
    </source>
</reference>
<dbReference type="GO" id="GO:0005737">
    <property type="term" value="C:cytoplasm"/>
    <property type="evidence" value="ECO:0007669"/>
    <property type="project" value="TreeGrafter"/>
</dbReference>
<keyword evidence="3 6" id="KW-0560">Oxidoreductase</keyword>
<evidence type="ECO:0000256" key="3">
    <source>
        <dbReference type="ARBA" id="ARBA00023002"/>
    </source>
</evidence>
<evidence type="ECO:0000256" key="5">
    <source>
        <dbReference type="PIRSR" id="PIRSR637944-1"/>
    </source>
</evidence>
<comment type="function">
    <text evidence="6">Thiol-specific peroxidase that catalyzes the reduction of hydrogen peroxide and organic hydroperoxides to water and alcohols, respectively. Plays a role in cell protection against oxidative stress by detoxifying peroxides.</text>
</comment>
<organism evidence="8 9">
    <name type="scientific">Ectothiorhodospira magna</name>
    <dbReference type="NCBI Taxonomy" id="867345"/>
    <lineage>
        <taxon>Bacteria</taxon>
        <taxon>Pseudomonadati</taxon>
        <taxon>Pseudomonadota</taxon>
        <taxon>Gammaproteobacteria</taxon>
        <taxon>Chromatiales</taxon>
        <taxon>Ectothiorhodospiraceae</taxon>
        <taxon>Ectothiorhodospira</taxon>
    </lineage>
</organism>
<dbReference type="GO" id="GO:0042744">
    <property type="term" value="P:hydrogen peroxide catabolic process"/>
    <property type="evidence" value="ECO:0007669"/>
    <property type="project" value="TreeGrafter"/>
</dbReference>
<keyword evidence="1 6" id="KW-0575">Peroxidase</keyword>
<dbReference type="InterPro" id="IPR037944">
    <property type="entry name" value="PRX5-like"/>
</dbReference>
<dbReference type="InterPro" id="IPR013740">
    <property type="entry name" value="Redoxin"/>
</dbReference>
<dbReference type="FunFam" id="3.40.30.10:FF:000020">
    <property type="entry name" value="Peroxiredoxin"/>
    <property type="match status" value="1"/>
</dbReference>
<evidence type="ECO:0000313" key="8">
    <source>
        <dbReference type="EMBL" id="SEQ49900.1"/>
    </source>
</evidence>
<dbReference type="PANTHER" id="PTHR10430">
    <property type="entry name" value="PEROXIREDOXIN"/>
    <property type="match status" value="1"/>
</dbReference>
<dbReference type="Proteomes" id="UP000199496">
    <property type="component" value="Unassembled WGS sequence"/>
</dbReference>